<name>A0A5B7HKF7_PORTR</name>
<feature type="region of interest" description="Disordered" evidence="1">
    <location>
        <begin position="1"/>
        <end position="60"/>
    </location>
</feature>
<feature type="compositionally biased region" description="Polar residues" evidence="1">
    <location>
        <begin position="30"/>
        <end position="45"/>
    </location>
</feature>
<dbReference type="EMBL" id="VSRR010030806">
    <property type="protein sequence ID" value="MPC70239.1"/>
    <property type="molecule type" value="Genomic_DNA"/>
</dbReference>
<gene>
    <name evidence="2" type="ORF">E2C01_064481</name>
</gene>
<proteinExistence type="predicted"/>
<reference evidence="2 3" key="1">
    <citation type="submission" date="2019-05" db="EMBL/GenBank/DDBJ databases">
        <title>Another draft genome of Portunus trituberculatus and its Hox gene families provides insights of decapod evolution.</title>
        <authorList>
            <person name="Jeong J.-H."/>
            <person name="Song I."/>
            <person name="Kim S."/>
            <person name="Choi T."/>
            <person name="Kim D."/>
            <person name="Ryu S."/>
            <person name="Kim W."/>
        </authorList>
    </citation>
    <scope>NUCLEOTIDE SEQUENCE [LARGE SCALE GENOMIC DNA]</scope>
    <source>
        <tissue evidence="2">Muscle</tissue>
    </source>
</reference>
<accession>A0A5B7HKF7</accession>
<evidence type="ECO:0000313" key="2">
    <source>
        <dbReference type="EMBL" id="MPC70239.1"/>
    </source>
</evidence>
<sequence>MYYAGDSVTHSGVISFSSSNPERRPRLCSPLSNASSGLTSPSPALSITGWPAISRPSMWS</sequence>
<comment type="caution">
    <text evidence="2">The sequence shown here is derived from an EMBL/GenBank/DDBJ whole genome shotgun (WGS) entry which is preliminary data.</text>
</comment>
<protein>
    <submittedName>
        <fullName evidence="2">Uncharacterized protein</fullName>
    </submittedName>
</protein>
<dbReference type="Proteomes" id="UP000324222">
    <property type="component" value="Unassembled WGS sequence"/>
</dbReference>
<keyword evidence="3" id="KW-1185">Reference proteome</keyword>
<feature type="compositionally biased region" description="Polar residues" evidence="1">
    <location>
        <begin position="8"/>
        <end position="20"/>
    </location>
</feature>
<organism evidence="2 3">
    <name type="scientific">Portunus trituberculatus</name>
    <name type="common">Swimming crab</name>
    <name type="synonym">Neptunus trituberculatus</name>
    <dbReference type="NCBI Taxonomy" id="210409"/>
    <lineage>
        <taxon>Eukaryota</taxon>
        <taxon>Metazoa</taxon>
        <taxon>Ecdysozoa</taxon>
        <taxon>Arthropoda</taxon>
        <taxon>Crustacea</taxon>
        <taxon>Multicrustacea</taxon>
        <taxon>Malacostraca</taxon>
        <taxon>Eumalacostraca</taxon>
        <taxon>Eucarida</taxon>
        <taxon>Decapoda</taxon>
        <taxon>Pleocyemata</taxon>
        <taxon>Brachyura</taxon>
        <taxon>Eubrachyura</taxon>
        <taxon>Portunoidea</taxon>
        <taxon>Portunidae</taxon>
        <taxon>Portuninae</taxon>
        <taxon>Portunus</taxon>
    </lineage>
</organism>
<evidence type="ECO:0000256" key="1">
    <source>
        <dbReference type="SAM" id="MobiDB-lite"/>
    </source>
</evidence>
<evidence type="ECO:0000313" key="3">
    <source>
        <dbReference type="Proteomes" id="UP000324222"/>
    </source>
</evidence>
<dbReference type="AlphaFoldDB" id="A0A5B7HKF7"/>